<proteinExistence type="predicted"/>
<protein>
    <submittedName>
        <fullName evidence="2">Uncharacterized protein</fullName>
    </submittedName>
</protein>
<organism evidence="2 3">
    <name type="scientific">Mycena pura</name>
    <dbReference type="NCBI Taxonomy" id="153505"/>
    <lineage>
        <taxon>Eukaryota</taxon>
        <taxon>Fungi</taxon>
        <taxon>Dikarya</taxon>
        <taxon>Basidiomycota</taxon>
        <taxon>Agaricomycotina</taxon>
        <taxon>Agaricomycetes</taxon>
        <taxon>Agaricomycetidae</taxon>
        <taxon>Agaricales</taxon>
        <taxon>Marasmiineae</taxon>
        <taxon>Mycenaceae</taxon>
        <taxon>Mycena</taxon>
    </lineage>
</organism>
<feature type="compositionally biased region" description="Basic residues" evidence="1">
    <location>
        <begin position="101"/>
        <end position="112"/>
    </location>
</feature>
<comment type="caution">
    <text evidence="2">The sequence shown here is derived from an EMBL/GenBank/DDBJ whole genome shotgun (WGS) entry which is preliminary data.</text>
</comment>
<feature type="compositionally biased region" description="Basic residues" evidence="1">
    <location>
        <begin position="128"/>
        <end position="138"/>
    </location>
</feature>
<dbReference type="EMBL" id="JARJCW010000051">
    <property type="protein sequence ID" value="KAJ7203328.1"/>
    <property type="molecule type" value="Genomic_DNA"/>
</dbReference>
<keyword evidence="3" id="KW-1185">Reference proteome</keyword>
<accession>A0AAD6YD41</accession>
<evidence type="ECO:0000313" key="3">
    <source>
        <dbReference type="Proteomes" id="UP001219525"/>
    </source>
</evidence>
<gene>
    <name evidence="2" type="ORF">GGX14DRAFT_652184</name>
</gene>
<evidence type="ECO:0000313" key="2">
    <source>
        <dbReference type="EMBL" id="KAJ7203328.1"/>
    </source>
</evidence>
<evidence type="ECO:0000256" key="1">
    <source>
        <dbReference type="SAM" id="MobiDB-lite"/>
    </source>
</evidence>
<dbReference type="Proteomes" id="UP001219525">
    <property type="component" value="Unassembled WGS sequence"/>
</dbReference>
<name>A0AAD6YD41_9AGAR</name>
<sequence length="275" mass="30206">MVAAKADISFVACAAKHTPHIQTLLHSTPTHLNGEIRSCRGFVELEGGRVPIRQNLNANTSHEAFTEGRRAKAHITLSVQWPCKAAAWGVAERWWRRKRARAGVAGQRRHGASKTSPRTLNGACAGGARRRRGARQRRGAAAASKTSPHGALQGGGTERQKRAHARSWERARGVTGRRRCWAPKLRLRTLNGACAGDGITMEDGKPTQRHLDACLARIKVKIQRRKMPEDVCWLQEGGVAHNCRVFKVIVDEGDGLWPWAVGVARQEPCHTVTGD</sequence>
<reference evidence="2" key="1">
    <citation type="submission" date="2023-03" db="EMBL/GenBank/DDBJ databases">
        <title>Massive genome expansion in bonnet fungi (Mycena s.s.) driven by repeated elements and novel gene families across ecological guilds.</title>
        <authorList>
            <consortium name="Lawrence Berkeley National Laboratory"/>
            <person name="Harder C.B."/>
            <person name="Miyauchi S."/>
            <person name="Viragh M."/>
            <person name="Kuo A."/>
            <person name="Thoen E."/>
            <person name="Andreopoulos B."/>
            <person name="Lu D."/>
            <person name="Skrede I."/>
            <person name="Drula E."/>
            <person name="Henrissat B."/>
            <person name="Morin E."/>
            <person name="Kohler A."/>
            <person name="Barry K."/>
            <person name="LaButti K."/>
            <person name="Morin E."/>
            <person name="Salamov A."/>
            <person name="Lipzen A."/>
            <person name="Mereny Z."/>
            <person name="Hegedus B."/>
            <person name="Baldrian P."/>
            <person name="Stursova M."/>
            <person name="Weitz H."/>
            <person name="Taylor A."/>
            <person name="Grigoriev I.V."/>
            <person name="Nagy L.G."/>
            <person name="Martin F."/>
            <person name="Kauserud H."/>
        </authorList>
    </citation>
    <scope>NUCLEOTIDE SEQUENCE</scope>
    <source>
        <strain evidence="2">9144</strain>
    </source>
</reference>
<feature type="region of interest" description="Disordered" evidence="1">
    <location>
        <begin position="101"/>
        <end position="169"/>
    </location>
</feature>
<dbReference type="AlphaFoldDB" id="A0AAD6YD41"/>